<evidence type="ECO:0000313" key="4">
    <source>
        <dbReference type="Proteomes" id="UP001551658"/>
    </source>
</evidence>
<sequence length="392" mass="41175">MATRALLHRRGARALVLSVAAGCAAAFPAPATPATAAPPPEIACGWSPRIGADTFNVAFPDTFANYWMTLIPAAPGTSVTLHGEYPHARYMSFVSYAAGAATGVLTDTAIAPDAGSVNPFPAGADRQSANRSYTIRVVAGDRPANPEPNTLYARATDGVIPVIYRVYRPDAGRDSMGGTGLPRTTVHTSGGAAVELADCGTNTSDSDPHGVFAEGRARLGRGRATPLPHAPQWAGREGGRLFPNPDNKYLATLVDSGRTAVIRGRLPETPDTFSDAARMAPAQLRYWSMCSGDVPSTSTLGCLVDDEIQVDENGEFTIVVSAPEHRPDPSCHLAWLPANSGETLLIMRNMLPAADFTGSVQNADPEDPEPRLGPYYPTLTYAAATGETAGLC</sequence>
<dbReference type="RefSeq" id="WP_357979155.1">
    <property type="nucleotide sequence ID" value="NZ_JBFAIH010000008.1"/>
</dbReference>
<evidence type="ECO:0008006" key="5">
    <source>
        <dbReference type="Google" id="ProtNLM"/>
    </source>
</evidence>
<feature type="chain" id="PRO_5045297058" description="DUF1214 domain-containing protein" evidence="2">
    <location>
        <begin position="37"/>
        <end position="392"/>
    </location>
</feature>
<feature type="region of interest" description="Disordered" evidence="1">
    <location>
        <begin position="221"/>
        <end position="240"/>
    </location>
</feature>
<protein>
    <recommendedName>
        <fullName evidence="5">DUF1214 domain-containing protein</fullName>
    </recommendedName>
</protein>
<name>A0ABV3F9H2_9NOCA</name>
<keyword evidence="4" id="KW-1185">Reference proteome</keyword>
<gene>
    <name evidence="3" type="ORF">AB0H72_16000</name>
</gene>
<evidence type="ECO:0000256" key="1">
    <source>
        <dbReference type="SAM" id="MobiDB-lite"/>
    </source>
</evidence>
<accession>A0ABV3F9H2</accession>
<organism evidence="3 4">
    <name type="scientific">Nocardia fusca</name>
    <dbReference type="NCBI Taxonomy" id="941183"/>
    <lineage>
        <taxon>Bacteria</taxon>
        <taxon>Bacillati</taxon>
        <taxon>Actinomycetota</taxon>
        <taxon>Actinomycetes</taxon>
        <taxon>Mycobacteriales</taxon>
        <taxon>Nocardiaceae</taxon>
        <taxon>Nocardia</taxon>
    </lineage>
</organism>
<reference evidence="3 4" key="1">
    <citation type="submission" date="2024-06" db="EMBL/GenBank/DDBJ databases">
        <title>The Natural Products Discovery Center: Release of the First 8490 Sequenced Strains for Exploring Actinobacteria Biosynthetic Diversity.</title>
        <authorList>
            <person name="Kalkreuter E."/>
            <person name="Kautsar S.A."/>
            <person name="Yang D."/>
            <person name="Bader C.D."/>
            <person name="Teijaro C.N."/>
            <person name="Fluegel L."/>
            <person name="Davis C.M."/>
            <person name="Simpson J.R."/>
            <person name="Lauterbach L."/>
            <person name="Steele A.D."/>
            <person name="Gui C."/>
            <person name="Meng S."/>
            <person name="Li G."/>
            <person name="Viehrig K."/>
            <person name="Ye F."/>
            <person name="Su P."/>
            <person name="Kiefer A.F."/>
            <person name="Nichols A."/>
            <person name="Cepeda A.J."/>
            <person name="Yan W."/>
            <person name="Fan B."/>
            <person name="Jiang Y."/>
            <person name="Adhikari A."/>
            <person name="Zheng C.-J."/>
            <person name="Schuster L."/>
            <person name="Cowan T.M."/>
            <person name="Smanski M.J."/>
            <person name="Chevrette M.G."/>
            <person name="De Carvalho L.P.S."/>
            <person name="Shen B."/>
        </authorList>
    </citation>
    <scope>NUCLEOTIDE SEQUENCE [LARGE SCALE GENOMIC DNA]</scope>
    <source>
        <strain evidence="3 4">NPDC050671</strain>
    </source>
</reference>
<keyword evidence="2" id="KW-0732">Signal</keyword>
<comment type="caution">
    <text evidence="3">The sequence shown here is derived from an EMBL/GenBank/DDBJ whole genome shotgun (WGS) entry which is preliminary data.</text>
</comment>
<evidence type="ECO:0000313" key="3">
    <source>
        <dbReference type="EMBL" id="MEV0364200.1"/>
    </source>
</evidence>
<dbReference type="Proteomes" id="UP001551658">
    <property type="component" value="Unassembled WGS sequence"/>
</dbReference>
<proteinExistence type="predicted"/>
<evidence type="ECO:0000256" key="2">
    <source>
        <dbReference type="SAM" id="SignalP"/>
    </source>
</evidence>
<feature type="signal peptide" evidence="2">
    <location>
        <begin position="1"/>
        <end position="36"/>
    </location>
</feature>
<dbReference type="EMBL" id="JBFAIH010000008">
    <property type="protein sequence ID" value="MEV0364200.1"/>
    <property type="molecule type" value="Genomic_DNA"/>
</dbReference>